<dbReference type="CDD" id="cd05137">
    <property type="entry name" value="RasGAP_CLA2_BUD2"/>
    <property type="match status" value="1"/>
</dbReference>
<feature type="domain" description="C2" evidence="3">
    <location>
        <begin position="679"/>
        <end position="831"/>
    </location>
</feature>
<evidence type="ECO:0000259" key="4">
    <source>
        <dbReference type="PROSITE" id="PS50018"/>
    </source>
</evidence>
<keyword evidence="7" id="KW-1185">Reference proteome</keyword>
<reference evidence="5" key="3">
    <citation type="submission" date="2010-09" db="EMBL/GenBank/DDBJ databases">
        <title>Annotation of Gaeumannomyces graminis var. tritici R3-111a-1.</title>
        <authorList>
            <consortium name="The Broad Institute Genome Sequencing Platform"/>
            <person name="Ma L.-J."/>
            <person name="Dead R."/>
            <person name="Young S.K."/>
            <person name="Zeng Q."/>
            <person name="Gargeya S."/>
            <person name="Fitzgerald M."/>
            <person name="Haas B."/>
            <person name="Abouelleil A."/>
            <person name="Alvarado L."/>
            <person name="Arachchi H.M."/>
            <person name="Berlin A."/>
            <person name="Brown A."/>
            <person name="Chapman S.B."/>
            <person name="Chen Z."/>
            <person name="Dunbar C."/>
            <person name="Freedman E."/>
            <person name="Gearin G."/>
            <person name="Gellesch M."/>
            <person name="Goldberg J."/>
            <person name="Griggs A."/>
            <person name="Gujja S."/>
            <person name="Heiman D."/>
            <person name="Howarth C."/>
            <person name="Larson L."/>
            <person name="Lui A."/>
            <person name="MacDonald P.J.P."/>
            <person name="Mehta T."/>
            <person name="Montmayeur A."/>
            <person name="Murphy C."/>
            <person name="Neiman D."/>
            <person name="Pearson M."/>
            <person name="Priest M."/>
            <person name="Roberts A."/>
            <person name="Saif S."/>
            <person name="Shea T."/>
            <person name="Shenoy N."/>
            <person name="Sisk P."/>
            <person name="Stolte C."/>
            <person name="Sykes S."/>
            <person name="Yandava C."/>
            <person name="Wortman J."/>
            <person name="Nusbaum C."/>
            <person name="Birren B."/>
        </authorList>
    </citation>
    <scope>NUCLEOTIDE SEQUENCE</scope>
    <source>
        <strain evidence="5">R3-111a-1</strain>
    </source>
</reference>
<dbReference type="RefSeq" id="XP_009223041.1">
    <property type="nucleotide sequence ID" value="XM_009224777.1"/>
</dbReference>
<name>J3P0A8_GAET3</name>
<dbReference type="InterPro" id="IPR039360">
    <property type="entry name" value="Ras_GTPase"/>
</dbReference>
<feature type="region of interest" description="Disordered" evidence="2">
    <location>
        <begin position="1405"/>
        <end position="1536"/>
    </location>
</feature>
<evidence type="ECO:0000259" key="3">
    <source>
        <dbReference type="PROSITE" id="PS50004"/>
    </source>
</evidence>
<protein>
    <submittedName>
        <fullName evidence="5">GTPase activating protein</fullName>
    </submittedName>
</protein>
<feature type="compositionally biased region" description="Basic residues" evidence="2">
    <location>
        <begin position="355"/>
        <end position="364"/>
    </location>
</feature>
<dbReference type="EMBL" id="GL385397">
    <property type="protein sequence ID" value="EJT77041.1"/>
    <property type="molecule type" value="Genomic_DNA"/>
</dbReference>
<feature type="compositionally biased region" description="Gly residues" evidence="2">
    <location>
        <begin position="1"/>
        <end position="13"/>
    </location>
</feature>
<dbReference type="GO" id="GO:0007165">
    <property type="term" value="P:signal transduction"/>
    <property type="evidence" value="ECO:0007669"/>
    <property type="project" value="UniProtKB-ARBA"/>
</dbReference>
<feature type="region of interest" description="Disordered" evidence="2">
    <location>
        <begin position="345"/>
        <end position="375"/>
    </location>
</feature>
<dbReference type="STRING" id="644352.J3P0A8"/>
<feature type="compositionally biased region" description="Low complexity" evidence="2">
    <location>
        <begin position="46"/>
        <end position="80"/>
    </location>
</feature>
<feature type="region of interest" description="Disordered" evidence="2">
    <location>
        <begin position="1297"/>
        <end position="1340"/>
    </location>
</feature>
<evidence type="ECO:0000313" key="5">
    <source>
        <dbReference type="EMBL" id="EJT77041.1"/>
    </source>
</evidence>
<dbReference type="CDD" id="cd00030">
    <property type="entry name" value="C2"/>
    <property type="match status" value="1"/>
</dbReference>
<accession>J3P0A8</accession>
<dbReference type="PANTHER" id="PTHR10194">
    <property type="entry name" value="RAS GTPASE-ACTIVATING PROTEINS"/>
    <property type="match status" value="1"/>
</dbReference>
<organism evidence="5">
    <name type="scientific">Gaeumannomyces tritici (strain R3-111a-1)</name>
    <name type="common">Wheat and barley take-all root rot fungus</name>
    <name type="synonym">Gaeumannomyces graminis var. tritici</name>
    <dbReference type="NCBI Taxonomy" id="644352"/>
    <lineage>
        <taxon>Eukaryota</taxon>
        <taxon>Fungi</taxon>
        <taxon>Dikarya</taxon>
        <taxon>Ascomycota</taxon>
        <taxon>Pezizomycotina</taxon>
        <taxon>Sordariomycetes</taxon>
        <taxon>Sordariomycetidae</taxon>
        <taxon>Magnaporthales</taxon>
        <taxon>Magnaporthaceae</taxon>
        <taxon>Gaeumannomyces</taxon>
    </lineage>
</organism>
<gene>
    <name evidence="6" type="primary">20347413</name>
    <name evidence="5" type="ORF">GGTG_06955</name>
</gene>
<keyword evidence="1" id="KW-0343">GTPase activation</keyword>
<feature type="compositionally biased region" description="Low complexity" evidence="2">
    <location>
        <begin position="207"/>
        <end position="217"/>
    </location>
</feature>
<reference evidence="6" key="5">
    <citation type="submission" date="2018-04" db="UniProtKB">
        <authorList>
            <consortium name="EnsemblFungi"/>
        </authorList>
    </citation>
    <scope>IDENTIFICATION</scope>
    <source>
        <strain evidence="6">R3-111a-1</strain>
    </source>
</reference>
<feature type="region of interest" description="Disordered" evidence="2">
    <location>
        <begin position="204"/>
        <end position="302"/>
    </location>
</feature>
<proteinExistence type="predicted"/>
<reference evidence="6" key="4">
    <citation type="journal article" date="2015" name="G3 (Bethesda)">
        <title>Genome sequences of three phytopathogenic species of the Magnaporthaceae family of fungi.</title>
        <authorList>
            <person name="Okagaki L.H."/>
            <person name="Nunes C.C."/>
            <person name="Sailsbery J."/>
            <person name="Clay B."/>
            <person name="Brown D."/>
            <person name="John T."/>
            <person name="Oh Y."/>
            <person name="Young N."/>
            <person name="Fitzgerald M."/>
            <person name="Haas B.J."/>
            <person name="Zeng Q."/>
            <person name="Young S."/>
            <person name="Adiconis X."/>
            <person name="Fan L."/>
            <person name="Levin J.Z."/>
            <person name="Mitchell T.K."/>
            <person name="Okubara P.A."/>
            <person name="Farman M.L."/>
            <person name="Kohn L.M."/>
            <person name="Birren B."/>
            <person name="Ma L.-J."/>
            <person name="Dean R.A."/>
        </authorList>
    </citation>
    <scope>NUCLEOTIDE SEQUENCE</scope>
    <source>
        <strain evidence="6">R3-111a-1</strain>
    </source>
</reference>
<dbReference type="Gene3D" id="2.60.40.150">
    <property type="entry name" value="C2 domain"/>
    <property type="match status" value="1"/>
</dbReference>
<feature type="compositionally biased region" description="Gly residues" evidence="2">
    <location>
        <begin position="218"/>
        <end position="234"/>
    </location>
</feature>
<reference evidence="5" key="2">
    <citation type="submission" date="2010-07" db="EMBL/GenBank/DDBJ databases">
        <authorList>
            <consortium name="The Broad Institute Genome Sequencing Platform"/>
            <consortium name="Broad Institute Genome Sequencing Center for Infectious Disease"/>
            <person name="Ma L.-J."/>
            <person name="Dead R."/>
            <person name="Young S."/>
            <person name="Zeng Q."/>
            <person name="Koehrsen M."/>
            <person name="Alvarado L."/>
            <person name="Berlin A."/>
            <person name="Chapman S.B."/>
            <person name="Chen Z."/>
            <person name="Freedman E."/>
            <person name="Gellesch M."/>
            <person name="Goldberg J."/>
            <person name="Griggs A."/>
            <person name="Gujja S."/>
            <person name="Heilman E.R."/>
            <person name="Heiman D."/>
            <person name="Hepburn T."/>
            <person name="Howarth C."/>
            <person name="Jen D."/>
            <person name="Larson L."/>
            <person name="Mehta T."/>
            <person name="Neiman D."/>
            <person name="Pearson M."/>
            <person name="Roberts A."/>
            <person name="Saif S."/>
            <person name="Shea T."/>
            <person name="Shenoy N."/>
            <person name="Sisk P."/>
            <person name="Stolte C."/>
            <person name="Sykes S."/>
            <person name="Walk T."/>
            <person name="White J."/>
            <person name="Yandava C."/>
            <person name="Haas B."/>
            <person name="Nusbaum C."/>
            <person name="Birren B."/>
        </authorList>
    </citation>
    <scope>NUCLEOTIDE SEQUENCE</scope>
    <source>
        <strain evidence="5">R3-111a-1</strain>
    </source>
</reference>
<dbReference type="SUPFAM" id="SSF48350">
    <property type="entry name" value="GTPase activation domain, GAP"/>
    <property type="match status" value="1"/>
</dbReference>
<feature type="region of interest" description="Disordered" evidence="2">
    <location>
        <begin position="148"/>
        <end position="167"/>
    </location>
</feature>
<dbReference type="InterPro" id="IPR000008">
    <property type="entry name" value="C2_dom"/>
</dbReference>
<dbReference type="SMART" id="SM00323">
    <property type="entry name" value="RasGAP"/>
    <property type="match status" value="1"/>
</dbReference>
<evidence type="ECO:0000256" key="2">
    <source>
        <dbReference type="SAM" id="MobiDB-lite"/>
    </source>
</evidence>
<sequence length="1536" mass="165632">MGGRGVRAGGGGSQDREEESFPTPLAPAPARPTPPLVYDQLQNKIPSSTTSSRTSSSSTSSSSSPASPVLSSPSPSLPTLKILPEPSLATPTPTHIAFAASAASAAAILDKKPSATNIRSDFRSPTRATAITRKPTADQAAEAVRQAGAPTITNEFPGFVGTKTVQDDSPSIVSSAFSDTTAHVPRSLSTPSLQSSHRIITAGTGGSVAASTASGSGSSSGGSGSGAVGAGGPRRQGRVFKEAFPDPNTDGSAGGLTSTPPPPPRQSSLRPRTRTLDAPSVFRQTQPAHTERHRVASVSSGTALTTVSSESLAGSLTTCTAAESIGIPSIVSPVRAQAPAVESAMALAGRDRKPSGRRLIKRTNSRPTSPLVSPPPYMDSLPLPIPTANANHVLQLMRNLCGRMRGEIEYSDDPEGGWCLGMGYIEEERGSLMFDTGDNYHVPIVPDLRGCRVLPVELPGSEVPCLEIAHLHPGGEIYVRPVAGDEFDLWLAALLSWQQMRPGPVKPGSSRGNSTPTPDRSEPRRRGSSNRTKESTIIKVGKVKLWDKGLATSPRAIAKRPSTRDLRSIQTSWRRVSCILQDNGEFRLMTENDVTVLAVIELAQLSRCAIQQLDKSVLDDEFCLGILPIYAPTSTQLSIFRPLYIALDSKVLFEVWYVLLRAFTMPDMYALDRPHGLHLLEVTDFESDYKGSEIFRIEKTITLRVTEAKLKPRDEHTNNHRLHGKNEPDPLVGNYLAEVILDGEVRARTTTQTDTKNPFWREHCVFSHLPATLPYLSVVLKRQEASAESLSHQLQASLGLPRSGNLVEVVCGSVDIPLAHLDQGKDHEQWLQIYDSKQQSIGSMLAKVHHEELAVLRGREYQPLSDLLHRFSTQLTVQISDALPGNLRRVAEILVNIFQVSGSASEWLMALVEDEIDGIGNQATIKKMRYNRRLKSVESVESASDREQLVRDMSKSLAGEANLLFRGNSLLTQSLEFHMRRLGGEYIEEVLGEKVHEINDLNPNCEVDPSKVQAGEDVQMHWNQLVHITGEIWECIASSAHKMPQELRQILKYVRAVAEDRYGDFLRTVAYTSVSGFLFLRFICPAILNPKLFGILRDHPRPRAQRTLTLIAKGLQALANLSTIGKKETWMEPMNRFLNSHRQSVKDFIDTICAVPAERPGVFVPPASYSTPITIVGRLPPVAREGLPSLPHLIDLPRNYAALVRLWTDSHRATAGPGGGGSGSGNPALEGDLLLFHETCVALSKRAAECAARVEAIRAAESASQAAAEDALSSLAEALDSTGLMLDGSTAGSSWYNEPSPYAGGARPPGSAGSDVTAAYNSNSSHGLHTHQRGASSADLRNYSASRDHWGRQISYGSDASGSVASGTAASASTSAAATTLGGHANNAIRGLRNGRQARKFLSGLIKKSRTASPDTGGVSPAPKDRGAGDAKENSRHYFGVGGHHHLHHHNEDSNGDRERSGGDAKDGAKHKDKDKDKDKDKSRDKDKDRSGSDKDRDKKADRGRERKAGSRDRDTSISSKTPRSFGFGHLGAAPD</sequence>
<dbReference type="Gene3D" id="1.10.506.10">
    <property type="entry name" value="GTPase Activation - p120gap, domain 1"/>
    <property type="match status" value="1"/>
</dbReference>
<dbReference type="HOGENOM" id="CLU_003244_1_0_1"/>
<feature type="compositionally biased region" description="Basic and acidic residues" evidence="2">
    <location>
        <begin position="1450"/>
        <end position="1516"/>
    </location>
</feature>
<feature type="compositionally biased region" description="Basic and acidic residues" evidence="2">
    <location>
        <begin position="519"/>
        <end position="533"/>
    </location>
</feature>
<feature type="region of interest" description="Disordered" evidence="2">
    <location>
        <begin position="502"/>
        <end position="533"/>
    </location>
</feature>
<feature type="compositionally biased region" description="Low complexity" evidence="2">
    <location>
        <begin position="1299"/>
        <end position="1314"/>
    </location>
</feature>
<dbReference type="EnsemblFungi" id="EJT77041">
    <property type="protein sequence ID" value="EJT77041"/>
    <property type="gene ID" value="GGTG_06955"/>
</dbReference>
<dbReference type="OrthoDB" id="775356at2759"/>
<dbReference type="PROSITE" id="PS50004">
    <property type="entry name" value="C2"/>
    <property type="match status" value="1"/>
</dbReference>
<dbReference type="PROSITE" id="PS00509">
    <property type="entry name" value="RAS_GTPASE_ACTIV_1"/>
    <property type="match status" value="1"/>
</dbReference>
<dbReference type="VEuPathDB" id="FungiDB:GGTG_06955"/>
<dbReference type="PANTHER" id="PTHR10194:SF60">
    <property type="entry name" value="RAS GTPASE-ACTIVATING PROTEIN RASKOL"/>
    <property type="match status" value="1"/>
</dbReference>
<reference evidence="7" key="1">
    <citation type="submission" date="2010-07" db="EMBL/GenBank/DDBJ databases">
        <title>The genome sequence of Gaeumannomyces graminis var. tritici strain R3-111a-1.</title>
        <authorList>
            <consortium name="The Broad Institute Genome Sequencing Platform"/>
            <person name="Ma L.-J."/>
            <person name="Dead R."/>
            <person name="Young S."/>
            <person name="Zeng Q."/>
            <person name="Koehrsen M."/>
            <person name="Alvarado L."/>
            <person name="Berlin A."/>
            <person name="Chapman S.B."/>
            <person name="Chen Z."/>
            <person name="Freedman E."/>
            <person name="Gellesch M."/>
            <person name="Goldberg J."/>
            <person name="Griggs A."/>
            <person name="Gujja S."/>
            <person name="Heilman E.R."/>
            <person name="Heiman D."/>
            <person name="Hepburn T."/>
            <person name="Howarth C."/>
            <person name="Jen D."/>
            <person name="Larson L."/>
            <person name="Mehta T."/>
            <person name="Neiman D."/>
            <person name="Pearson M."/>
            <person name="Roberts A."/>
            <person name="Saif S."/>
            <person name="Shea T."/>
            <person name="Shenoy N."/>
            <person name="Sisk P."/>
            <person name="Stolte C."/>
            <person name="Sykes S."/>
            <person name="Walk T."/>
            <person name="White J."/>
            <person name="Yandava C."/>
            <person name="Haas B."/>
            <person name="Nusbaum C."/>
            <person name="Birren B."/>
        </authorList>
    </citation>
    <scope>NUCLEOTIDE SEQUENCE [LARGE SCALE GENOMIC DNA]</scope>
    <source>
        <strain evidence="7">R3-111a-1</strain>
    </source>
</reference>
<dbReference type="Pfam" id="PF00616">
    <property type="entry name" value="RasGAP"/>
    <property type="match status" value="1"/>
</dbReference>
<evidence type="ECO:0000313" key="6">
    <source>
        <dbReference type="EnsemblFungi" id="EJT77041"/>
    </source>
</evidence>
<dbReference type="GeneID" id="20347413"/>
<evidence type="ECO:0000256" key="1">
    <source>
        <dbReference type="ARBA" id="ARBA00022468"/>
    </source>
</evidence>
<dbReference type="GO" id="GO:0005096">
    <property type="term" value="F:GTPase activator activity"/>
    <property type="evidence" value="ECO:0007669"/>
    <property type="project" value="UniProtKB-KW"/>
</dbReference>
<feature type="domain" description="Ras-GAP" evidence="4">
    <location>
        <begin position="886"/>
        <end position="1120"/>
    </location>
</feature>
<dbReference type="PROSITE" id="PS50018">
    <property type="entry name" value="RAS_GTPASE_ACTIV_2"/>
    <property type="match status" value="1"/>
</dbReference>
<feature type="compositionally biased region" description="Basic and acidic residues" evidence="2">
    <location>
        <begin position="1423"/>
        <end position="1436"/>
    </location>
</feature>
<dbReference type="SUPFAM" id="SSF49562">
    <property type="entry name" value="C2 domain (Calcium/lipid-binding domain, CaLB)"/>
    <property type="match status" value="1"/>
</dbReference>
<feature type="compositionally biased region" description="Pro residues" evidence="2">
    <location>
        <begin position="24"/>
        <end position="35"/>
    </location>
</feature>
<dbReference type="InterPro" id="IPR008936">
    <property type="entry name" value="Rho_GTPase_activation_prot"/>
</dbReference>
<dbReference type="Proteomes" id="UP000006039">
    <property type="component" value="Unassembled WGS sequence"/>
</dbReference>
<dbReference type="InterPro" id="IPR023152">
    <property type="entry name" value="RasGAP_CS"/>
</dbReference>
<dbReference type="InterPro" id="IPR035892">
    <property type="entry name" value="C2_domain_sf"/>
</dbReference>
<dbReference type="eggNOG" id="KOG3508">
    <property type="taxonomic scope" value="Eukaryota"/>
</dbReference>
<feature type="region of interest" description="Disordered" evidence="2">
    <location>
        <begin position="177"/>
        <end position="196"/>
    </location>
</feature>
<dbReference type="InterPro" id="IPR001936">
    <property type="entry name" value="RasGAP_dom"/>
</dbReference>
<feature type="region of interest" description="Disordered" evidence="2">
    <location>
        <begin position="1"/>
        <end position="92"/>
    </location>
</feature>
<evidence type="ECO:0000313" key="7">
    <source>
        <dbReference type="Proteomes" id="UP000006039"/>
    </source>
</evidence>